<reference evidence="1 2" key="1">
    <citation type="submission" date="2023-09" db="EMBL/GenBank/DDBJ databases">
        <authorList>
            <person name="Wang M."/>
        </authorList>
    </citation>
    <scope>NUCLEOTIDE SEQUENCE [LARGE SCALE GENOMIC DNA]</scope>
    <source>
        <strain evidence="1">GT-2023</strain>
        <tissue evidence="1">Liver</tissue>
    </source>
</reference>
<protein>
    <submittedName>
        <fullName evidence="1">Uncharacterized protein</fullName>
    </submittedName>
</protein>
<proteinExistence type="predicted"/>
<comment type="caution">
    <text evidence="1">The sequence shown here is derived from an EMBL/GenBank/DDBJ whole genome shotgun (WGS) entry which is preliminary data.</text>
</comment>
<dbReference type="EMBL" id="JAYMGO010000003">
    <property type="protein sequence ID" value="KAL1278121.1"/>
    <property type="molecule type" value="Genomic_DNA"/>
</dbReference>
<organism evidence="1 2">
    <name type="scientific">Cirrhinus molitorella</name>
    <name type="common">mud carp</name>
    <dbReference type="NCBI Taxonomy" id="172907"/>
    <lineage>
        <taxon>Eukaryota</taxon>
        <taxon>Metazoa</taxon>
        <taxon>Chordata</taxon>
        <taxon>Craniata</taxon>
        <taxon>Vertebrata</taxon>
        <taxon>Euteleostomi</taxon>
        <taxon>Actinopterygii</taxon>
        <taxon>Neopterygii</taxon>
        <taxon>Teleostei</taxon>
        <taxon>Ostariophysi</taxon>
        <taxon>Cypriniformes</taxon>
        <taxon>Cyprinidae</taxon>
        <taxon>Labeoninae</taxon>
        <taxon>Labeonini</taxon>
        <taxon>Cirrhinus</taxon>
    </lineage>
</organism>
<gene>
    <name evidence="1" type="ORF">QQF64_024794</name>
</gene>
<name>A0ABR3NN78_9TELE</name>
<sequence>MHILSGQTPFQWPCNSNTSISSVLTIDLTLSLSLSLPPPSFSPCHVQTALIARSLSA</sequence>
<keyword evidence="2" id="KW-1185">Reference proteome</keyword>
<dbReference type="Proteomes" id="UP001558613">
    <property type="component" value="Unassembled WGS sequence"/>
</dbReference>
<feature type="non-terminal residue" evidence="1">
    <location>
        <position position="57"/>
    </location>
</feature>
<evidence type="ECO:0000313" key="2">
    <source>
        <dbReference type="Proteomes" id="UP001558613"/>
    </source>
</evidence>
<accession>A0ABR3NN78</accession>
<evidence type="ECO:0000313" key="1">
    <source>
        <dbReference type="EMBL" id="KAL1278121.1"/>
    </source>
</evidence>